<dbReference type="Proteomes" id="UP001302662">
    <property type="component" value="Chromosome"/>
</dbReference>
<dbReference type="EMBL" id="CP131062">
    <property type="protein sequence ID" value="WNY27849.1"/>
    <property type="molecule type" value="Genomic_DNA"/>
</dbReference>
<evidence type="ECO:0000313" key="1">
    <source>
        <dbReference type="EMBL" id="WNY27849.1"/>
    </source>
</evidence>
<evidence type="ECO:0000313" key="2">
    <source>
        <dbReference type="Proteomes" id="UP001302662"/>
    </source>
</evidence>
<dbReference type="RefSeq" id="WP_316559423.1">
    <property type="nucleotide sequence ID" value="NZ_CP131062.1"/>
</dbReference>
<proteinExistence type="predicted"/>
<dbReference type="KEGG" id="mees:MmiEs2_00220"/>
<dbReference type="Gene3D" id="3.90.176.10">
    <property type="entry name" value="Toxin ADP-ribosyltransferase, Chain A, domain 1"/>
    <property type="match status" value="1"/>
</dbReference>
<name>A0AA96V707_9EURY</name>
<accession>A0AA96V707</accession>
<gene>
    <name evidence="1" type="ORF">MmiEs2_00220</name>
</gene>
<keyword evidence="2" id="KW-1185">Reference proteome</keyword>
<dbReference type="SUPFAM" id="SSF56399">
    <property type="entry name" value="ADP-ribosylation"/>
    <property type="match status" value="1"/>
</dbReference>
<dbReference type="GeneID" id="85196475"/>
<reference evidence="1 2" key="1">
    <citation type="submission" date="2023-07" db="EMBL/GenBank/DDBJ databases">
        <title>Closed genome sequence of Methanimicrococcus sp. Es2.</title>
        <authorList>
            <person name="Protasov E."/>
            <person name="Platt K."/>
            <person name="Reeh H."/>
            <person name="Poehlein A."/>
            <person name="Daniel R."/>
            <person name="Brune A."/>
        </authorList>
    </citation>
    <scope>NUCLEOTIDE SEQUENCE [LARGE SCALE GENOMIC DNA]</scope>
    <source>
        <strain evidence="1 2">Es2</strain>
    </source>
</reference>
<protein>
    <submittedName>
        <fullName evidence="1">Uncharacterized protein</fullName>
    </submittedName>
</protein>
<dbReference type="AlphaFoldDB" id="A0AA96V707"/>
<organism evidence="1 2">
    <name type="scientific">Methanimicrococcus stummii</name>
    <dbReference type="NCBI Taxonomy" id="3028294"/>
    <lineage>
        <taxon>Archaea</taxon>
        <taxon>Methanobacteriati</taxon>
        <taxon>Methanobacteriota</taxon>
        <taxon>Stenosarchaea group</taxon>
        <taxon>Methanomicrobia</taxon>
        <taxon>Methanosarcinales</taxon>
        <taxon>Methanosarcinaceae</taxon>
        <taxon>Methanimicrococcus</taxon>
    </lineage>
</organism>
<sequence length="142" mass="16748">MNESYSFYRNSDFQNPFFNCIAEDSAKYEILKSCYRRNDLSAAEKISVGNYQDVHEFHFQKTDWNIELPEIWKNKPYCYVINSYCRNSSFFESLSLEEQSLVRNKISNIDRAISKSRLQASRFVYRGVSLILIGFHAGRILI</sequence>